<name>A0ABP8B9X0_9SPHI</name>
<gene>
    <name evidence="1" type="ORF">GCM10022289_15000</name>
</gene>
<comment type="caution">
    <text evidence="1">The sequence shown here is derived from an EMBL/GenBank/DDBJ whole genome shotgun (WGS) entry which is preliminary data.</text>
</comment>
<dbReference type="Proteomes" id="UP001501772">
    <property type="component" value="Unassembled WGS sequence"/>
</dbReference>
<keyword evidence="2" id="KW-1185">Reference proteome</keyword>
<accession>A0ABP8B9X0</accession>
<dbReference type="RefSeq" id="WP_344850828.1">
    <property type="nucleotide sequence ID" value="NZ_BAABBY010000003.1"/>
</dbReference>
<sequence>MQNLSKKLQIDLIELKAKYAFIMDELEATFADAYLSKSLAKQRLAEQMMLEIERILGEQTGGQEN</sequence>
<proteinExistence type="predicted"/>
<protein>
    <submittedName>
        <fullName evidence="1">Uncharacterized protein</fullName>
    </submittedName>
</protein>
<reference evidence="2" key="1">
    <citation type="journal article" date="2019" name="Int. J. Syst. Evol. Microbiol.">
        <title>The Global Catalogue of Microorganisms (GCM) 10K type strain sequencing project: providing services to taxonomists for standard genome sequencing and annotation.</title>
        <authorList>
            <consortium name="The Broad Institute Genomics Platform"/>
            <consortium name="The Broad Institute Genome Sequencing Center for Infectious Disease"/>
            <person name="Wu L."/>
            <person name="Ma J."/>
        </authorList>
    </citation>
    <scope>NUCLEOTIDE SEQUENCE [LARGE SCALE GENOMIC DNA]</scope>
    <source>
        <strain evidence="2">JCM 17626</strain>
    </source>
</reference>
<dbReference type="EMBL" id="BAABBY010000003">
    <property type="protein sequence ID" value="GAA4201502.1"/>
    <property type="molecule type" value="Genomic_DNA"/>
</dbReference>
<evidence type="ECO:0000313" key="1">
    <source>
        <dbReference type="EMBL" id="GAA4201502.1"/>
    </source>
</evidence>
<evidence type="ECO:0000313" key="2">
    <source>
        <dbReference type="Proteomes" id="UP001501772"/>
    </source>
</evidence>
<organism evidence="1 2">
    <name type="scientific">Pedobacter jeongneungensis</name>
    <dbReference type="NCBI Taxonomy" id="947309"/>
    <lineage>
        <taxon>Bacteria</taxon>
        <taxon>Pseudomonadati</taxon>
        <taxon>Bacteroidota</taxon>
        <taxon>Sphingobacteriia</taxon>
        <taxon>Sphingobacteriales</taxon>
        <taxon>Sphingobacteriaceae</taxon>
        <taxon>Pedobacter</taxon>
    </lineage>
</organism>